<protein>
    <recommendedName>
        <fullName evidence="4">PrgI family protein</fullName>
    </recommendedName>
</protein>
<dbReference type="EMBL" id="LCBL01000002">
    <property type="protein sequence ID" value="KKS09414.1"/>
    <property type="molecule type" value="Genomic_DNA"/>
</dbReference>
<feature type="transmembrane region" description="Helical" evidence="1">
    <location>
        <begin position="21"/>
        <end position="43"/>
    </location>
</feature>
<keyword evidence="1" id="KW-0472">Membrane</keyword>
<organism evidence="2 3">
    <name type="scientific">candidate division CPR2 bacterium GW2011_GWC1_41_48</name>
    <dbReference type="NCBI Taxonomy" id="1618344"/>
    <lineage>
        <taxon>Bacteria</taxon>
        <taxon>Bacteria division CPR2</taxon>
    </lineage>
</organism>
<sequence length="242" mass="27615">MSLQYRVPENIDIEDKVIGPLTLRQFMFLFAAFAVTAILYKIINPENLFIFAFIISPVWLIAGMLGFFKPNDRPMDVMFASAISFFVKPRQRIWSREVQEAGNRKQEIGNKDKSKEIVAKEPPARSQLENLARIVDNQGWGKEGIDNNAKRVISPGTETKEDTTLIDPLEDKVRGKKGMVLEYLEKIAEHHKPKMATEPSVSDLATVDPKKDFKYYSDQMQLADDDIIQMAKNYTGNKEAKK</sequence>
<dbReference type="InterPro" id="IPR024414">
    <property type="entry name" value="Uncharacterised_PrgI"/>
</dbReference>
<evidence type="ECO:0000313" key="3">
    <source>
        <dbReference type="Proteomes" id="UP000033869"/>
    </source>
</evidence>
<dbReference type="Proteomes" id="UP000033869">
    <property type="component" value="Unassembled WGS sequence"/>
</dbReference>
<keyword evidence="1" id="KW-0812">Transmembrane</keyword>
<dbReference type="Pfam" id="PF12666">
    <property type="entry name" value="PrgI"/>
    <property type="match status" value="1"/>
</dbReference>
<accession>A0A0G0W8T4</accession>
<dbReference type="AlphaFoldDB" id="A0A0G0W8T4"/>
<evidence type="ECO:0000313" key="2">
    <source>
        <dbReference type="EMBL" id="KKS09414.1"/>
    </source>
</evidence>
<reference evidence="2 3" key="1">
    <citation type="journal article" date="2015" name="Nature">
        <title>rRNA introns, odd ribosomes, and small enigmatic genomes across a large radiation of phyla.</title>
        <authorList>
            <person name="Brown C.T."/>
            <person name="Hug L.A."/>
            <person name="Thomas B.C."/>
            <person name="Sharon I."/>
            <person name="Castelle C.J."/>
            <person name="Singh A."/>
            <person name="Wilkins M.J."/>
            <person name="Williams K.H."/>
            <person name="Banfield J.F."/>
        </authorList>
    </citation>
    <scope>NUCLEOTIDE SEQUENCE [LARGE SCALE GENOMIC DNA]</scope>
</reference>
<evidence type="ECO:0008006" key="4">
    <source>
        <dbReference type="Google" id="ProtNLM"/>
    </source>
</evidence>
<feature type="transmembrane region" description="Helical" evidence="1">
    <location>
        <begin position="49"/>
        <end position="68"/>
    </location>
</feature>
<comment type="caution">
    <text evidence="2">The sequence shown here is derived from an EMBL/GenBank/DDBJ whole genome shotgun (WGS) entry which is preliminary data.</text>
</comment>
<name>A0A0G0W8T4_UNCC2</name>
<proteinExistence type="predicted"/>
<evidence type="ECO:0000256" key="1">
    <source>
        <dbReference type="SAM" id="Phobius"/>
    </source>
</evidence>
<keyword evidence="1" id="KW-1133">Transmembrane helix</keyword>
<gene>
    <name evidence="2" type="ORF">UU65_C0002G0192</name>
</gene>